<evidence type="ECO:0000256" key="4">
    <source>
        <dbReference type="ARBA" id="ARBA00023157"/>
    </source>
</evidence>
<dbReference type="InterPro" id="IPR002331">
    <property type="entry name" value="Lipase_panc"/>
</dbReference>
<dbReference type="PANTHER" id="PTHR11610">
    <property type="entry name" value="LIPASE"/>
    <property type="match status" value="1"/>
</dbReference>
<evidence type="ECO:0000256" key="1">
    <source>
        <dbReference type="ARBA" id="ARBA00004613"/>
    </source>
</evidence>
<evidence type="ECO:0000259" key="7">
    <source>
        <dbReference type="Pfam" id="PF00151"/>
    </source>
</evidence>
<dbReference type="PANTHER" id="PTHR11610:SF173">
    <property type="entry name" value="LIPASE DOMAIN-CONTAINING PROTEIN-RELATED"/>
    <property type="match status" value="1"/>
</dbReference>
<keyword evidence="4" id="KW-1015">Disulfide bond</keyword>
<feature type="domain" description="Lipase" evidence="7">
    <location>
        <begin position="71"/>
        <end position="411"/>
    </location>
</feature>
<dbReference type="GO" id="GO:0016042">
    <property type="term" value="P:lipid catabolic process"/>
    <property type="evidence" value="ECO:0007669"/>
    <property type="project" value="TreeGrafter"/>
</dbReference>
<dbReference type="GO" id="GO:0004806">
    <property type="term" value="F:triacylglycerol lipase activity"/>
    <property type="evidence" value="ECO:0007669"/>
    <property type="project" value="InterPro"/>
</dbReference>
<name>A0AAV2R5D5_MEGNR</name>
<keyword evidence="6" id="KW-0732">Signal</keyword>
<dbReference type="AlphaFoldDB" id="A0AAV2R5D5"/>
<dbReference type="PRINTS" id="PR00823">
    <property type="entry name" value="PANCLIPASE"/>
</dbReference>
<comment type="subcellular location">
    <subcellularLocation>
        <location evidence="1">Secreted</location>
    </subcellularLocation>
</comment>
<dbReference type="InterPro" id="IPR013818">
    <property type="entry name" value="Lipase"/>
</dbReference>
<dbReference type="EMBL" id="CAXKWB010016578">
    <property type="protein sequence ID" value="CAL4116596.1"/>
    <property type="molecule type" value="Genomic_DNA"/>
</dbReference>
<dbReference type="CDD" id="cd00707">
    <property type="entry name" value="Pancreat_lipase_like"/>
    <property type="match status" value="1"/>
</dbReference>
<evidence type="ECO:0000256" key="6">
    <source>
        <dbReference type="SAM" id="SignalP"/>
    </source>
</evidence>
<protein>
    <recommendedName>
        <fullName evidence="7">Lipase domain-containing protein</fullName>
    </recommendedName>
</protein>
<dbReference type="InterPro" id="IPR000734">
    <property type="entry name" value="TAG_lipase"/>
</dbReference>
<dbReference type="Proteomes" id="UP001497623">
    <property type="component" value="Unassembled WGS sequence"/>
</dbReference>
<keyword evidence="3" id="KW-0964">Secreted</keyword>
<dbReference type="Pfam" id="PF00151">
    <property type="entry name" value="Lipase"/>
    <property type="match status" value="1"/>
</dbReference>
<dbReference type="SUPFAM" id="SSF53474">
    <property type="entry name" value="alpha/beta-Hydrolases"/>
    <property type="match status" value="1"/>
</dbReference>
<dbReference type="PRINTS" id="PR00821">
    <property type="entry name" value="TAGLIPASE"/>
</dbReference>
<dbReference type="FunFam" id="3.40.50.1820:FF:000033">
    <property type="entry name" value="Pancreatic triacylglycerol lipase"/>
    <property type="match status" value="1"/>
</dbReference>
<organism evidence="8 9">
    <name type="scientific">Meganyctiphanes norvegica</name>
    <name type="common">Northern krill</name>
    <name type="synonym">Thysanopoda norvegica</name>
    <dbReference type="NCBI Taxonomy" id="48144"/>
    <lineage>
        <taxon>Eukaryota</taxon>
        <taxon>Metazoa</taxon>
        <taxon>Ecdysozoa</taxon>
        <taxon>Arthropoda</taxon>
        <taxon>Crustacea</taxon>
        <taxon>Multicrustacea</taxon>
        <taxon>Malacostraca</taxon>
        <taxon>Eumalacostraca</taxon>
        <taxon>Eucarida</taxon>
        <taxon>Euphausiacea</taxon>
        <taxon>Euphausiidae</taxon>
        <taxon>Meganyctiphanes</taxon>
    </lineage>
</organism>
<feature type="chain" id="PRO_5043606964" description="Lipase domain-containing protein" evidence="6">
    <location>
        <begin position="21"/>
        <end position="641"/>
    </location>
</feature>
<evidence type="ECO:0000313" key="8">
    <source>
        <dbReference type="EMBL" id="CAL4116596.1"/>
    </source>
</evidence>
<gene>
    <name evidence="8" type="ORF">MNOR_LOCUS21005</name>
</gene>
<dbReference type="InterPro" id="IPR033906">
    <property type="entry name" value="Lipase_N"/>
</dbReference>
<sequence>MRVYILLLFAVVVTCQEIQGQGIMSGLVSNLRRMPVIGNFLRASVDPVYRPFINYLPSSGIQSREGEETDQCYGEIGCLVTPPEFFHPLHRPINLPPFSRDEVNVTYRIHTRQIPHGTIVPALELQERFNRSSFNPRKDTKIIIHGFLDSYAATWMVDMVRAFHEYGDINVITVDWSGGARALYTQATANTRLVGLEVAHLVNWLHRAYSVNPAKLHIIGHSLGAHTSGYAGERIPGLGRITGLDPAEPYFQYMDPVVRLDPSDASFVDVIHSDSDSILSSVLALGYGMEQPSGHIDFYPNDGRSQPGCSEISRIPLTVLSDGIDLFEGLDAGQKEFISCNHIRAPKMFTDSILSKCPYTAFQCDSFENYSEGLCMDCGVSKTNCAPMGFHADKWQDRSRKNVKMFLSTKQGPAYCTYHYRLDVAFSDPENIGDSLRGRLKISLISKDGTLIDFDLTPDSPMIFKKGSSISFALTHPEDLTGSRQALITWTYEPDIFAPLSYCVPLFCSSDLQITALALTSFDSKAERSWNPAARVDKIEEIIMCHTLGDRVINIPSEKTVNVATSTSCPDIITKINKKFLNQVTSTHNENDIIWEVERVWPKHLKPWRPWKTWGNHLKKSVVTAAEDWGNNMKNQHIITY</sequence>
<dbReference type="InterPro" id="IPR029058">
    <property type="entry name" value="AB_hydrolase_fold"/>
</dbReference>
<dbReference type="Gene3D" id="3.40.50.1820">
    <property type="entry name" value="alpha/beta hydrolase"/>
    <property type="match status" value="1"/>
</dbReference>
<reference evidence="8 9" key="1">
    <citation type="submission" date="2024-05" db="EMBL/GenBank/DDBJ databases">
        <authorList>
            <person name="Wallberg A."/>
        </authorList>
    </citation>
    <scope>NUCLEOTIDE SEQUENCE [LARGE SCALE GENOMIC DNA]</scope>
</reference>
<dbReference type="GO" id="GO:0005615">
    <property type="term" value="C:extracellular space"/>
    <property type="evidence" value="ECO:0007669"/>
    <property type="project" value="TreeGrafter"/>
</dbReference>
<feature type="signal peptide" evidence="6">
    <location>
        <begin position="1"/>
        <end position="20"/>
    </location>
</feature>
<evidence type="ECO:0000313" key="9">
    <source>
        <dbReference type="Proteomes" id="UP001497623"/>
    </source>
</evidence>
<comment type="similarity">
    <text evidence="2 5">Belongs to the AB hydrolase superfamily. Lipase family.</text>
</comment>
<evidence type="ECO:0000256" key="5">
    <source>
        <dbReference type="RuleBase" id="RU004262"/>
    </source>
</evidence>
<proteinExistence type="inferred from homology"/>
<accession>A0AAV2R5D5</accession>
<keyword evidence="9" id="KW-1185">Reference proteome</keyword>
<evidence type="ECO:0000256" key="3">
    <source>
        <dbReference type="ARBA" id="ARBA00022525"/>
    </source>
</evidence>
<evidence type="ECO:0000256" key="2">
    <source>
        <dbReference type="ARBA" id="ARBA00010701"/>
    </source>
</evidence>
<comment type="caution">
    <text evidence="8">The sequence shown here is derived from an EMBL/GenBank/DDBJ whole genome shotgun (WGS) entry which is preliminary data.</text>
</comment>